<dbReference type="EMBL" id="BSPK01000004">
    <property type="protein sequence ID" value="GLS62221.1"/>
    <property type="molecule type" value="Genomic_DNA"/>
</dbReference>
<reference evidence="6" key="2">
    <citation type="journal article" date="2019" name="Int. J. Syst. Evol. Microbiol.">
        <title>The Global Catalogue of Microorganisms (GCM) 10K type strain sequencing project: providing services to taxonomists for standard genome sequencing and annotation.</title>
        <authorList>
            <consortium name="The Broad Institute Genomics Platform"/>
            <consortium name="The Broad Institute Genome Sequencing Center for Infectious Disease"/>
            <person name="Wu L."/>
            <person name="Ma J."/>
        </authorList>
    </citation>
    <scope>NUCLEOTIDE SEQUENCE [LARGE SCALE GENOMIC DNA]</scope>
    <source>
        <strain evidence="6">NBRC 107715</strain>
    </source>
</reference>
<evidence type="ECO:0000256" key="1">
    <source>
        <dbReference type="ARBA" id="ARBA00022747"/>
    </source>
</evidence>
<evidence type="ECO:0000313" key="4">
    <source>
        <dbReference type="EMBL" id="GLS62221.1"/>
    </source>
</evidence>
<dbReference type="InterPro" id="IPR044946">
    <property type="entry name" value="Restrct_endonuc_typeI_TRD_sf"/>
</dbReference>
<proteinExistence type="predicted"/>
<evidence type="ECO:0008006" key="7">
    <source>
        <dbReference type="Google" id="ProtNLM"/>
    </source>
</evidence>
<organism evidence="3 5">
    <name type="scientific">Methylobacterium oxalidis</name>
    <dbReference type="NCBI Taxonomy" id="944322"/>
    <lineage>
        <taxon>Bacteria</taxon>
        <taxon>Pseudomonadati</taxon>
        <taxon>Pseudomonadota</taxon>
        <taxon>Alphaproteobacteria</taxon>
        <taxon>Hyphomicrobiales</taxon>
        <taxon>Methylobacteriaceae</taxon>
        <taxon>Methylobacterium</taxon>
    </lineage>
</organism>
<evidence type="ECO:0000313" key="3">
    <source>
        <dbReference type="EMBL" id="GEP02276.1"/>
    </source>
</evidence>
<reference evidence="4" key="1">
    <citation type="journal article" date="2014" name="Int. J. Syst. Evol. Microbiol.">
        <title>Complete genome of a new Firmicutes species belonging to the dominant human colonic microbiota ('Ruminococcus bicirculans') reveals two chromosomes and a selective capacity to utilize plant glucans.</title>
        <authorList>
            <consortium name="NISC Comparative Sequencing Program"/>
            <person name="Wegmann U."/>
            <person name="Louis P."/>
            <person name="Goesmann A."/>
            <person name="Henrissat B."/>
            <person name="Duncan S.H."/>
            <person name="Flint H.J."/>
        </authorList>
    </citation>
    <scope>NUCLEOTIDE SEQUENCE</scope>
    <source>
        <strain evidence="4">NBRC 107715</strain>
    </source>
</reference>
<dbReference type="EMBL" id="BJZU01000003">
    <property type="protein sequence ID" value="GEP02276.1"/>
    <property type="molecule type" value="Genomic_DNA"/>
</dbReference>
<reference evidence="4" key="4">
    <citation type="submission" date="2023-01" db="EMBL/GenBank/DDBJ databases">
        <title>Draft genome sequence of Methylobacterium oxalidis strain NBRC 107715.</title>
        <authorList>
            <person name="Sun Q."/>
            <person name="Mori K."/>
        </authorList>
    </citation>
    <scope>NUCLEOTIDE SEQUENCE</scope>
    <source>
        <strain evidence="4">NBRC 107715</strain>
    </source>
</reference>
<dbReference type="OrthoDB" id="7054240at2"/>
<dbReference type="SUPFAM" id="SSF116734">
    <property type="entry name" value="DNA methylase specificity domain"/>
    <property type="match status" value="1"/>
</dbReference>
<name>A0A512IX73_9HYPH</name>
<gene>
    <name evidence="4" type="ORF">GCM10007888_06020</name>
    <name evidence="3" type="ORF">MOX02_03140</name>
</gene>
<dbReference type="Proteomes" id="UP001156856">
    <property type="component" value="Unassembled WGS sequence"/>
</dbReference>
<dbReference type="GO" id="GO:0003677">
    <property type="term" value="F:DNA binding"/>
    <property type="evidence" value="ECO:0007669"/>
    <property type="project" value="UniProtKB-KW"/>
</dbReference>
<dbReference type="Gene3D" id="3.90.220.20">
    <property type="entry name" value="DNA methylase specificity domains"/>
    <property type="match status" value="1"/>
</dbReference>
<dbReference type="Proteomes" id="UP000321960">
    <property type="component" value="Unassembled WGS sequence"/>
</dbReference>
<keyword evidence="6" id="KW-1185">Reference proteome</keyword>
<evidence type="ECO:0000313" key="6">
    <source>
        <dbReference type="Proteomes" id="UP001156856"/>
    </source>
</evidence>
<reference evidence="3 5" key="3">
    <citation type="submission" date="2019-07" db="EMBL/GenBank/DDBJ databases">
        <title>Whole genome shotgun sequence of Methylobacterium oxalidis NBRC 107715.</title>
        <authorList>
            <person name="Hosoyama A."/>
            <person name="Uohara A."/>
            <person name="Ohji S."/>
            <person name="Ichikawa N."/>
        </authorList>
    </citation>
    <scope>NUCLEOTIDE SEQUENCE [LARGE SCALE GENOMIC DNA]</scope>
    <source>
        <strain evidence="3 5">NBRC 107715</strain>
    </source>
</reference>
<evidence type="ECO:0000313" key="5">
    <source>
        <dbReference type="Proteomes" id="UP000321960"/>
    </source>
</evidence>
<comment type="caution">
    <text evidence="3">The sequence shown here is derived from an EMBL/GenBank/DDBJ whole genome shotgun (WGS) entry which is preliminary data.</text>
</comment>
<dbReference type="RefSeq" id="WP_147023949.1">
    <property type="nucleotide sequence ID" value="NZ_BJZU01000003.1"/>
</dbReference>
<dbReference type="GO" id="GO:0009307">
    <property type="term" value="P:DNA restriction-modification system"/>
    <property type="evidence" value="ECO:0007669"/>
    <property type="project" value="UniProtKB-KW"/>
</dbReference>
<accession>A0A512IX73</accession>
<sequence length="459" mass="49940">MSHVPTKFVAPDLLEAASSWSPAYFTGAAAVALRASLTGQVISDLGGCVLEGWRASETPGALAYDPRAVTTPVYRQTNIGRLRLHLGAQHWEAPQITGRWCIQPDDIVLNKVAPIRAAFVSPNAKRHPVDGNSLIVRGLSRTQAAWVALCLNQPGYEQLLLIEAGVLQRVGLRALASLRVPPVPPQMDGLSARLSDALDAQMLVSEALHRTRAEANEATSAAPTQAHDLGMGVFFTPDLVTIDSWLPFATALRSEQAALDEQLGWMAIGELSSSSDRTRLPCAPDGAQVLRLRDVGDDLFVASGDAGDEPLLSRTLGKPLVPGEVLLSTLGSSFRAAYVDDDAPKNTFPVDGWVRLRFRETPAAWALLLSTDALRSQAARLTVGSVQQFVPPDALRSLRVPVPTREVRERWQRAVERHHSQRRSLDREWSVLMRELSAAIDVVHQPFATARSRANEVVQ</sequence>
<keyword evidence="2" id="KW-0238">DNA-binding</keyword>
<protein>
    <recommendedName>
        <fullName evidence="7">Type I restriction modification DNA specificity domain-containing protein</fullName>
    </recommendedName>
</protein>
<dbReference type="AlphaFoldDB" id="A0A512IX73"/>
<keyword evidence="1" id="KW-0680">Restriction system</keyword>
<evidence type="ECO:0000256" key="2">
    <source>
        <dbReference type="ARBA" id="ARBA00023125"/>
    </source>
</evidence>